<organism evidence="2 3">
    <name type="scientific">Zootermopsis nevadensis</name>
    <name type="common">Dampwood termite</name>
    <dbReference type="NCBI Taxonomy" id="136037"/>
    <lineage>
        <taxon>Eukaryota</taxon>
        <taxon>Metazoa</taxon>
        <taxon>Ecdysozoa</taxon>
        <taxon>Arthropoda</taxon>
        <taxon>Hexapoda</taxon>
        <taxon>Insecta</taxon>
        <taxon>Pterygota</taxon>
        <taxon>Neoptera</taxon>
        <taxon>Polyneoptera</taxon>
        <taxon>Dictyoptera</taxon>
        <taxon>Blattodea</taxon>
        <taxon>Blattoidea</taxon>
        <taxon>Termitoidae</taxon>
        <taxon>Termopsidae</taxon>
        <taxon>Zootermopsis</taxon>
    </lineage>
</organism>
<reference evidence="2 3" key="1">
    <citation type="journal article" date="2014" name="Nat. Commun.">
        <title>Molecular traces of alternative social organization in a termite genome.</title>
        <authorList>
            <person name="Terrapon N."/>
            <person name="Li C."/>
            <person name="Robertson H.M."/>
            <person name="Ji L."/>
            <person name="Meng X."/>
            <person name="Booth W."/>
            <person name="Chen Z."/>
            <person name="Childers C.P."/>
            <person name="Glastad K.M."/>
            <person name="Gokhale K."/>
            <person name="Gowin J."/>
            <person name="Gronenberg W."/>
            <person name="Hermansen R.A."/>
            <person name="Hu H."/>
            <person name="Hunt B.G."/>
            <person name="Huylmans A.K."/>
            <person name="Khalil S.M."/>
            <person name="Mitchell R.D."/>
            <person name="Munoz-Torres M.C."/>
            <person name="Mustard J.A."/>
            <person name="Pan H."/>
            <person name="Reese J.T."/>
            <person name="Scharf M.E."/>
            <person name="Sun F."/>
            <person name="Vogel H."/>
            <person name="Xiao J."/>
            <person name="Yang W."/>
            <person name="Yang Z."/>
            <person name="Yang Z."/>
            <person name="Zhou J."/>
            <person name="Zhu J."/>
            <person name="Brent C.S."/>
            <person name="Elsik C.G."/>
            <person name="Goodisman M.A."/>
            <person name="Liberles D.A."/>
            <person name="Roe R.M."/>
            <person name="Vargo E.L."/>
            <person name="Vilcinskas A."/>
            <person name="Wang J."/>
            <person name="Bornberg-Bauer E."/>
            <person name="Korb J."/>
            <person name="Zhang G."/>
            <person name="Liebig J."/>
        </authorList>
    </citation>
    <scope>NUCLEOTIDE SEQUENCE [LARGE SCALE GENOMIC DNA]</scope>
    <source>
        <tissue evidence="2">Whole organism</tissue>
    </source>
</reference>
<dbReference type="PANTHER" id="PTHR21177">
    <property type="entry name" value="IP06524P-RELATED"/>
    <property type="match status" value="1"/>
</dbReference>
<dbReference type="InParanoid" id="A0A067QZM9"/>
<dbReference type="OMA" id="ICAKELC"/>
<sequence length="257" mass="29245">MECFENGSVLYEPDGKCYKLLQSGPCARNQWLVLDKEQVVTGKGRFRPVCVQCPCCDKPFRAVYWPADGQCHRLLRDSKQLCPFPGTVLQVDPFGEGECACEKEPLHGRWDAKSEVTDNDPCYPLYQRGPCDSGYIFVPNDNFTRCEKDPCSQQNKGNSSATYVVWKAGDNRCYVLGSKGPCQSDTAATFNIHPVTRRPECIYRVNQIVDLPTTCDRDQNGDCRKEVVLPSQNQYLSDLILSAKKQREKRRARRRKN</sequence>
<proteinExistence type="predicted"/>
<keyword evidence="3" id="KW-1185">Reference proteome</keyword>
<dbReference type="Pfam" id="PF16033">
    <property type="entry name" value="DUF4789"/>
    <property type="match status" value="1"/>
</dbReference>
<dbReference type="InterPro" id="IPR031993">
    <property type="entry name" value="DUF4789"/>
</dbReference>
<evidence type="ECO:0000313" key="2">
    <source>
        <dbReference type="EMBL" id="KDR16009.1"/>
    </source>
</evidence>
<evidence type="ECO:0000259" key="1">
    <source>
        <dbReference type="Pfam" id="PF16033"/>
    </source>
</evidence>
<feature type="domain" description="DUF4789" evidence="1">
    <location>
        <begin position="90"/>
        <end position="182"/>
    </location>
</feature>
<protein>
    <recommendedName>
        <fullName evidence="1">DUF4789 domain-containing protein</fullName>
    </recommendedName>
</protein>
<dbReference type="eggNOG" id="ENOG502STNA">
    <property type="taxonomic scope" value="Eukaryota"/>
</dbReference>
<dbReference type="EMBL" id="KK852809">
    <property type="protein sequence ID" value="KDR16009.1"/>
    <property type="molecule type" value="Genomic_DNA"/>
</dbReference>
<accession>A0A067QZM9</accession>
<evidence type="ECO:0000313" key="3">
    <source>
        <dbReference type="Proteomes" id="UP000027135"/>
    </source>
</evidence>
<dbReference type="Proteomes" id="UP000027135">
    <property type="component" value="Unassembled WGS sequence"/>
</dbReference>
<gene>
    <name evidence="2" type="ORF">L798_10359</name>
</gene>
<name>A0A067QZM9_ZOONE</name>
<dbReference type="AlphaFoldDB" id="A0A067QZM9"/>